<dbReference type="NCBIfam" id="TIGR03150">
    <property type="entry name" value="fabF"/>
    <property type="match status" value="1"/>
</dbReference>
<gene>
    <name evidence="17" type="ORF">J2Z35_000008</name>
</gene>
<evidence type="ECO:0000256" key="5">
    <source>
        <dbReference type="ARBA" id="ARBA00022516"/>
    </source>
</evidence>
<evidence type="ECO:0000313" key="17">
    <source>
        <dbReference type="EMBL" id="MBP2026219.1"/>
    </source>
</evidence>
<reference evidence="17 18" key="1">
    <citation type="submission" date="2021-03" db="EMBL/GenBank/DDBJ databases">
        <title>Genomic Encyclopedia of Type Strains, Phase IV (KMG-IV): sequencing the most valuable type-strain genomes for metagenomic binning, comparative biology and taxonomic classification.</title>
        <authorList>
            <person name="Goeker M."/>
        </authorList>
    </citation>
    <scope>NUCLEOTIDE SEQUENCE [LARGE SCALE GENOMIC DNA]</scope>
    <source>
        <strain evidence="17 18">DSM 27512</strain>
    </source>
</reference>
<evidence type="ECO:0000256" key="7">
    <source>
        <dbReference type="ARBA" id="ARBA00022832"/>
    </source>
</evidence>
<evidence type="ECO:0000256" key="13">
    <source>
        <dbReference type="ARBA" id="ARBA00047659"/>
    </source>
</evidence>
<organism evidence="17 18">
    <name type="scientific">Acetoanaerobium pronyense</name>
    <dbReference type="NCBI Taxonomy" id="1482736"/>
    <lineage>
        <taxon>Bacteria</taxon>
        <taxon>Bacillati</taxon>
        <taxon>Bacillota</taxon>
        <taxon>Clostridia</taxon>
        <taxon>Peptostreptococcales</taxon>
        <taxon>Filifactoraceae</taxon>
        <taxon>Acetoanaerobium</taxon>
    </lineage>
</organism>
<keyword evidence="6 14" id="KW-0808">Transferase</keyword>
<dbReference type="InterPro" id="IPR016039">
    <property type="entry name" value="Thiolase-like"/>
</dbReference>
<evidence type="ECO:0000256" key="15">
    <source>
        <dbReference type="RuleBase" id="RU003694"/>
    </source>
</evidence>
<evidence type="ECO:0000256" key="4">
    <source>
        <dbReference type="ARBA" id="ARBA00014657"/>
    </source>
</evidence>
<dbReference type="PANTHER" id="PTHR11712">
    <property type="entry name" value="POLYKETIDE SYNTHASE-RELATED"/>
    <property type="match status" value="1"/>
</dbReference>
<comment type="catalytic activity">
    <reaction evidence="12 14">
        <text>(9Z)-hexadecenoyl-[ACP] + malonyl-[ACP] + H(+) = 3-oxo-(11Z)-octadecenoyl-[ACP] + holo-[ACP] + CO2</text>
        <dbReference type="Rhea" id="RHEA:55040"/>
        <dbReference type="Rhea" id="RHEA-COMP:9623"/>
        <dbReference type="Rhea" id="RHEA-COMP:9685"/>
        <dbReference type="Rhea" id="RHEA-COMP:10800"/>
        <dbReference type="Rhea" id="RHEA-COMP:14074"/>
        <dbReference type="ChEBI" id="CHEBI:15378"/>
        <dbReference type="ChEBI" id="CHEBI:16526"/>
        <dbReference type="ChEBI" id="CHEBI:64479"/>
        <dbReference type="ChEBI" id="CHEBI:78449"/>
        <dbReference type="ChEBI" id="CHEBI:83989"/>
        <dbReference type="ChEBI" id="CHEBI:138538"/>
        <dbReference type="EC" id="2.3.1.179"/>
    </reaction>
</comment>
<evidence type="ECO:0000313" key="18">
    <source>
        <dbReference type="Proteomes" id="UP001314903"/>
    </source>
</evidence>
<evidence type="ECO:0000256" key="3">
    <source>
        <dbReference type="ARBA" id="ARBA00012356"/>
    </source>
</evidence>
<dbReference type="NCBIfam" id="NF005589">
    <property type="entry name" value="PRK07314.1"/>
    <property type="match status" value="1"/>
</dbReference>
<keyword evidence="17" id="KW-0547">Nucleotide-binding</keyword>
<dbReference type="RefSeq" id="WP_209658065.1">
    <property type="nucleotide sequence ID" value="NZ_JAGGLI010000001.1"/>
</dbReference>
<dbReference type="SUPFAM" id="SSF53901">
    <property type="entry name" value="Thiolase-like"/>
    <property type="match status" value="1"/>
</dbReference>
<dbReference type="InterPro" id="IPR000794">
    <property type="entry name" value="Beta-ketoacyl_synthase"/>
</dbReference>
<dbReference type="PANTHER" id="PTHR11712:SF336">
    <property type="entry name" value="3-OXOACYL-[ACYL-CARRIER-PROTEIN] SYNTHASE, MITOCHONDRIAL"/>
    <property type="match status" value="1"/>
</dbReference>
<dbReference type="InterPro" id="IPR020841">
    <property type="entry name" value="PKS_Beta-ketoAc_synthase_dom"/>
</dbReference>
<keyword evidence="7" id="KW-0276">Fatty acid metabolism</keyword>
<name>A0ABS4KEL7_9FIRM</name>
<dbReference type="PROSITE" id="PS52004">
    <property type="entry name" value="KS3_2"/>
    <property type="match status" value="1"/>
</dbReference>
<dbReference type="InterPro" id="IPR018201">
    <property type="entry name" value="Ketoacyl_synth_AS"/>
</dbReference>
<evidence type="ECO:0000256" key="14">
    <source>
        <dbReference type="PIRNR" id="PIRNR000447"/>
    </source>
</evidence>
<dbReference type="InterPro" id="IPR014030">
    <property type="entry name" value="Ketoacyl_synth_N"/>
</dbReference>
<feature type="domain" description="Ketosynthase family 3 (KS3)" evidence="16">
    <location>
        <begin position="2"/>
        <end position="409"/>
    </location>
</feature>
<accession>A0ABS4KEL7</accession>
<sequence length="412" mass="43351">MKNRVVITGMGAITPLGSTVDSFWEALKEGKSGIDFISSFDTEGYKVKIAAEVKDFSASDVLGRREAKRLDRFSQFAIAAAKDALTDSKLDMENLDKTRAGAIIGSGIGGLSTIETEQTKLLKSGPDRVSPLFIPMAISNMAAGNVAIAIGLKGVCTSVVTACASGTNAIGEAFRLIQNNSQDIVFAGGSEASITPLAIAGFTSMTALSTSGDPKRASIPFDKERDGFVMGEGAGVVVLESLEHAQKRGAKIYAEVVGYATTSDAYHITSPEPTGDGGSRAMELAIEDAGINPSDVDYINAHGTSTPYNDKIETAAIKRTFKEHSEKLMISSTKSMVGHLLGAAGAVEAIACAKSLEEGFVHPTAGYKEKDEECDLDYVPVTGRKSDIKYALSNSLGFGGHNATILLKKWEG</sequence>
<evidence type="ECO:0000256" key="1">
    <source>
        <dbReference type="ARBA" id="ARBA00005194"/>
    </source>
</evidence>
<dbReference type="Pfam" id="PF00109">
    <property type="entry name" value="ketoacyl-synt"/>
    <property type="match status" value="1"/>
</dbReference>
<comment type="similarity">
    <text evidence="2 14 15">Belongs to the thiolase-like superfamily. Beta-ketoacyl-ACP synthases family.</text>
</comment>
<dbReference type="EMBL" id="JAGGLI010000001">
    <property type="protein sequence ID" value="MBP2026219.1"/>
    <property type="molecule type" value="Genomic_DNA"/>
</dbReference>
<dbReference type="Pfam" id="PF02801">
    <property type="entry name" value="Ketoacyl-synt_C"/>
    <property type="match status" value="1"/>
</dbReference>
<evidence type="ECO:0000256" key="11">
    <source>
        <dbReference type="ARBA" id="ARBA00024006"/>
    </source>
</evidence>
<keyword evidence="8" id="KW-0443">Lipid metabolism</keyword>
<evidence type="ECO:0000256" key="2">
    <source>
        <dbReference type="ARBA" id="ARBA00008467"/>
    </source>
</evidence>
<dbReference type="PROSITE" id="PS00606">
    <property type="entry name" value="KS3_1"/>
    <property type="match status" value="1"/>
</dbReference>
<proteinExistence type="inferred from homology"/>
<dbReference type="InterPro" id="IPR014031">
    <property type="entry name" value="Ketoacyl_synth_C"/>
</dbReference>
<protein>
    <recommendedName>
        <fullName evidence="4 14">3-oxoacyl-[acyl-carrier-protein] synthase 2</fullName>
        <ecNumber evidence="3 14">2.3.1.179</ecNumber>
    </recommendedName>
</protein>
<comment type="pathway">
    <text evidence="1 14">Lipid metabolism; fatty acid biosynthesis.</text>
</comment>
<keyword evidence="10 14" id="KW-0012">Acyltransferase</keyword>
<comment type="caution">
    <text evidence="17">The sequence shown here is derived from an EMBL/GenBank/DDBJ whole genome shotgun (WGS) entry which is preliminary data.</text>
</comment>
<evidence type="ECO:0000256" key="10">
    <source>
        <dbReference type="ARBA" id="ARBA00023315"/>
    </source>
</evidence>
<dbReference type="PIRSF" id="PIRSF000447">
    <property type="entry name" value="KAS_II"/>
    <property type="match status" value="1"/>
</dbReference>
<dbReference type="InterPro" id="IPR017568">
    <property type="entry name" value="3-oxoacyl-ACP_synth-2"/>
</dbReference>
<dbReference type="Proteomes" id="UP001314903">
    <property type="component" value="Unassembled WGS sequence"/>
</dbReference>
<dbReference type="SMART" id="SM00825">
    <property type="entry name" value="PKS_KS"/>
    <property type="match status" value="1"/>
</dbReference>
<evidence type="ECO:0000256" key="12">
    <source>
        <dbReference type="ARBA" id="ARBA00047318"/>
    </source>
</evidence>
<dbReference type="EC" id="2.3.1.179" evidence="3 14"/>
<comment type="function">
    <text evidence="11 14">Involved in the type II fatty acid elongation cycle. Catalyzes the elongation of a wide range of acyl-ACP by the addition of two carbons from malonyl-ACP to an acyl acceptor. Can efficiently catalyze the conversion of palmitoleoyl-ACP (cis-hexadec-9-enoyl-ACP) to cis-vaccenoyl-ACP (cis-octadec-11-enoyl-ACP), an essential step in the thermal regulation of fatty acid composition.</text>
</comment>
<evidence type="ECO:0000256" key="6">
    <source>
        <dbReference type="ARBA" id="ARBA00022679"/>
    </source>
</evidence>
<keyword evidence="5 14" id="KW-0444">Lipid biosynthesis</keyword>
<dbReference type="CDD" id="cd00834">
    <property type="entry name" value="KAS_I_II"/>
    <property type="match status" value="1"/>
</dbReference>
<keyword evidence="17" id="KW-0067">ATP-binding</keyword>
<keyword evidence="9 14" id="KW-0275">Fatty acid biosynthesis</keyword>
<evidence type="ECO:0000256" key="8">
    <source>
        <dbReference type="ARBA" id="ARBA00023098"/>
    </source>
</evidence>
<dbReference type="GO" id="GO:0004315">
    <property type="term" value="F:3-oxoacyl-[acyl-carrier-protein] synthase activity"/>
    <property type="evidence" value="ECO:0007669"/>
    <property type="project" value="UniProtKB-EC"/>
</dbReference>
<dbReference type="GO" id="GO:0005524">
    <property type="term" value="F:ATP binding"/>
    <property type="evidence" value="ECO:0007669"/>
    <property type="project" value="UniProtKB-KW"/>
</dbReference>
<dbReference type="Gene3D" id="3.40.47.10">
    <property type="match status" value="1"/>
</dbReference>
<evidence type="ECO:0000256" key="9">
    <source>
        <dbReference type="ARBA" id="ARBA00023160"/>
    </source>
</evidence>
<keyword evidence="18" id="KW-1185">Reference proteome</keyword>
<comment type="catalytic activity">
    <reaction evidence="13 14">
        <text>a fatty acyl-[ACP] + malonyl-[ACP] + H(+) = a 3-oxoacyl-[ACP] + holo-[ACP] + CO2</text>
        <dbReference type="Rhea" id="RHEA:22836"/>
        <dbReference type="Rhea" id="RHEA-COMP:9623"/>
        <dbReference type="Rhea" id="RHEA-COMP:9685"/>
        <dbReference type="Rhea" id="RHEA-COMP:9916"/>
        <dbReference type="Rhea" id="RHEA-COMP:14125"/>
        <dbReference type="ChEBI" id="CHEBI:15378"/>
        <dbReference type="ChEBI" id="CHEBI:16526"/>
        <dbReference type="ChEBI" id="CHEBI:64479"/>
        <dbReference type="ChEBI" id="CHEBI:78449"/>
        <dbReference type="ChEBI" id="CHEBI:78776"/>
        <dbReference type="ChEBI" id="CHEBI:138651"/>
    </reaction>
</comment>
<evidence type="ECO:0000259" key="16">
    <source>
        <dbReference type="PROSITE" id="PS52004"/>
    </source>
</evidence>